<gene>
    <name evidence="2" type="ORF">ZT3D7_G10801</name>
</gene>
<sequence>MTTRSASSARWPFPWVMVRAFSNASLLMRPHVVGSSTTHPLSSHHAASSPPRRLFATVGNMIVWFDPKHKSDAFVKLTAYADLDLDFTIFYPEDDALAPRIQEVDDAPAVADADAEKENQPPPQKKTKLFPMFGGK</sequence>
<proteinExistence type="predicted"/>
<keyword evidence="3" id="KW-1185">Reference proteome</keyword>
<evidence type="ECO:0000313" key="2">
    <source>
        <dbReference type="EMBL" id="SMQ55646.1"/>
    </source>
</evidence>
<name>A0A1X7S7H5_ZYMT9</name>
<feature type="region of interest" description="Disordered" evidence="1">
    <location>
        <begin position="105"/>
        <end position="136"/>
    </location>
</feature>
<organism evidence="2 3">
    <name type="scientific">Zymoseptoria tritici (strain ST99CH_3D7)</name>
    <dbReference type="NCBI Taxonomy" id="1276538"/>
    <lineage>
        <taxon>Eukaryota</taxon>
        <taxon>Fungi</taxon>
        <taxon>Dikarya</taxon>
        <taxon>Ascomycota</taxon>
        <taxon>Pezizomycotina</taxon>
        <taxon>Dothideomycetes</taxon>
        <taxon>Dothideomycetidae</taxon>
        <taxon>Mycosphaerellales</taxon>
        <taxon>Mycosphaerellaceae</taxon>
        <taxon>Zymoseptoria</taxon>
    </lineage>
</organism>
<protein>
    <submittedName>
        <fullName evidence="2">Uncharacterized protein</fullName>
    </submittedName>
</protein>
<dbReference type="AlphaFoldDB" id="A0A1X7S7H5"/>
<accession>A0A1X7S7H5</accession>
<dbReference type="EMBL" id="LT853703">
    <property type="protein sequence ID" value="SMQ55646.1"/>
    <property type="molecule type" value="Genomic_DNA"/>
</dbReference>
<evidence type="ECO:0000313" key="3">
    <source>
        <dbReference type="Proteomes" id="UP000215127"/>
    </source>
</evidence>
<evidence type="ECO:0000256" key="1">
    <source>
        <dbReference type="SAM" id="MobiDB-lite"/>
    </source>
</evidence>
<dbReference type="Proteomes" id="UP000215127">
    <property type="component" value="Chromosome 12"/>
</dbReference>
<reference evidence="2 3" key="1">
    <citation type="submission" date="2016-06" db="EMBL/GenBank/DDBJ databases">
        <authorList>
            <person name="Kjaerup R.B."/>
            <person name="Dalgaard T.S."/>
            <person name="Juul-Madsen H.R."/>
        </authorList>
    </citation>
    <scope>NUCLEOTIDE SEQUENCE [LARGE SCALE GENOMIC DNA]</scope>
</reference>